<comment type="similarity">
    <text evidence="7">Belongs to the divalent anion:Na+ symporter (DASS) superfamily. Na+/sulfate symporter (TC 2.A.47.4) family.</text>
</comment>
<feature type="transmembrane region" description="Helical" evidence="8">
    <location>
        <begin position="38"/>
        <end position="57"/>
    </location>
</feature>
<dbReference type="SUPFAM" id="SSF116726">
    <property type="entry name" value="TrkA C-terminal domain-like"/>
    <property type="match status" value="4"/>
</dbReference>
<comment type="subcellular location">
    <subcellularLocation>
        <location evidence="1">Membrane</location>
        <topology evidence="1">Multi-pass membrane protein</topology>
    </subcellularLocation>
</comment>
<dbReference type="InterPro" id="IPR036721">
    <property type="entry name" value="RCK_C_sf"/>
</dbReference>
<reference evidence="10 11" key="1">
    <citation type="journal article" date="2020" name="G3 (Bethesda)">
        <title>Improved Reference Genome for Cyclotella cryptica CCMP332, a Model for Cell Wall Morphogenesis, Salinity Adaptation, and Lipid Production in Diatoms (Bacillariophyta).</title>
        <authorList>
            <person name="Roberts W.R."/>
            <person name="Downey K.M."/>
            <person name="Ruck E.C."/>
            <person name="Traller J.C."/>
            <person name="Alverson A.J."/>
        </authorList>
    </citation>
    <scope>NUCLEOTIDE SEQUENCE [LARGE SCALE GENOMIC DNA]</scope>
    <source>
        <strain evidence="10 11">CCMP332</strain>
    </source>
</reference>
<evidence type="ECO:0000259" key="9">
    <source>
        <dbReference type="PROSITE" id="PS51202"/>
    </source>
</evidence>
<dbReference type="SUPFAM" id="SSF55021">
    <property type="entry name" value="ACT-like"/>
    <property type="match status" value="1"/>
</dbReference>
<feature type="transmembrane region" description="Helical" evidence="8">
    <location>
        <begin position="915"/>
        <end position="939"/>
    </location>
</feature>
<dbReference type="Proteomes" id="UP001516023">
    <property type="component" value="Unassembled WGS sequence"/>
</dbReference>
<gene>
    <name evidence="10" type="ORF">HJC23_001510</name>
</gene>
<dbReference type="PANTHER" id="PTHR43652:SF2">
    <property type="entry name" value="BASIC AMINO ACID ANTIPORTER YFCC-RELATED"/>
    <property type="match status" value="1"/>
</dbReference>
<evidence type="ECO:0000256" key="2">
    <source>
        <dbReference type="ARBA" id="ARBA00022448"/>
    </source>
</evidence>
<feature type="transmembrane region" description="Helical" evidence="8">
    <location>
        <begin position="84"/>
        <end position="103"/>
    </location>
</feature>
<proteinExistence type="inferred from homology"/>
<dbReference type="GO" id="GO:0016020">
    <property type="term" value="C:membrane"/>
    <property type="evidence" value="ECO:0007669"/>
    <property type="project" value="UniProtKB-SubCell"/>
</dbReference>
<keyword evidence="5 8" id="KW-1133">Transmembrane helix</keyword>
<dbReference type="AlphaFoldDB" id="A0ABD3P4P3"/>
<evidence type="ECO:0000256" key="7">
    <source>
        <dbReference type="ARBA" id="ARBA00061614"/>
    </source>
</evidence>
<keyword evidence="6 8" id="KW-0472">Membrane</keyword>
<feature type="transmembrane region" description="Helical" evidence="8">
    <location>
        <begin position="170"/>
        <end position="201"/>
    </location>
</feature>
<feature type="transmembrane region" description="Helical" evidence="8">
    <location>
        <begin position="996"/>
        <end position="1014"/>
    </location>
</feature>
<evidence type="ECO:0000256" key="8">
    <source>
        <dbReference type="SAM" id="Phobius"/>
    </source>
</evidence>
<dbReference type="InterPro" id="IPR045865">
    <property type="entry name" value="ACT-like_dom_sf"/>
</dbReference>
<evidence type="ECO:0000313" key="11">
    <source>
        <dbReference type="Proteomes" id="UP001516023"/>
    </source>
</evidence>
<feature type="non-terminal residue" evidence="10">
    <location>
        <position position="1"/>
    </location>
</feature>
<feature type="domain" description="RCK C-terminal" evidence="9">
    <location>
        <begin position="759"/>
        <end position="845"/>
    </location>
</feature>
<organism evidence="10 11">
    <name type="scientific">Cyclotella cryptica</name>
    <dbReference type="NCBI Taxonomy" id="29204"/>
    <lineage>
        <taxon>Eukaryota</taxon>
        <taxon>Sar</taxon>
        <taxon>Stramenopiles</taxon>
        <taxon>Ochrophyta</taxon>
        <taxon>Bacillariophyta</taxon>
        <taxon>Coscinodiscophyceae</taxon>
        <taxon>Thalassiosirophycidae</taxon>
        <taxon>Stephanodiscales</taxon>
        <taxon>Stephanodiscaceae</taxon>
        <taxon>Cyclotella</taxon>
    </lineage>
</organism>
<evidence type="ECO:0000256" key="5">
    <source>
        <dbReference type="ARBA" id="ARBA00022989"/>
    </source>
</evidence>
<accession>A0ABD3P4P3</accession>
<dbReference type="FunFam" id="3.30.70.1450:FF:000009">
    <property type="entry name" value="SLC13 family permease"/>
    <property type="match status" value="1"/>
</dbReference>
<dbReference type="Gene3D" id="3.30.70.1450">
    <property type="entry name" value="Regulator of K+ conductance, C-terminal domain"/>
    <property type="match status" value="4"/>
</dbReference>
<feature type="transmembrane region" description="Helical" evidence="8">
    <location>
        <begin position="959"/>
        <end position="984"/>
    </location>
</feature>
<comment type="caution">
    <text evidence="10">The sequence shown here is derived from an EMBL/GenBank/DDBJ whole genome shotgun (WGS) entry which is preliminary data.</text>
</comment>
<evidence type="ECO:0000256" key="1">
    <source>
        <dbReference type="ARBA" id="ARBA00004141"/>
    </source>
</evidence>
<feature type="transmembrane region" description="Helical" evidence="8">
    <location>
        <begin position="1046"/>
        <end position="1065"/>
    </location>
</feature>
<protein>
    <recommendedName>
        <fullName evidence="9">RCK C-terminal domain-containing protein</fullName>
    </recommendedName>
</protein>
<dbReference type="CDD" id="cd04873">
    <property type="entry name" value="ACT_UUR-ACR-like"/>
    <property type="match status" value="1"/>
</dbReference>
<sequence length="1113" mass="121310">DNYAIHRFTLTCHTPSMMPDQHRYLEGVDVDTEVAPETWEAVFTILVLVLAFATLIIDKVGTDSVMLTALTALYLARVINLEEALAGFSNAGLLTVLVLFVLAEGLNKTGALNWYIGKLLGRPCTPAGAQIRVMAPIVVLSGFINDTPLVTIALPVLIQWAGRVNVPLRLILMPLSFAALLGGVCTIIGTSTNLIVVGLLLDAYPDEERYQNISLFALTPYGVPVALIGTAYVILMSPLLLMRKDKGGESLSGQEDILLRARLTQWSPAAGRSIKRSGLRDTGGIYLVSVMRRATGNVHTAVSPEFVLEVDDILYFTGLIDTFGEFCEEHGLELITNEVESSMDRAGDTMEENGQPALVETFSESHDQDETGISSPISHGRSPASSLQITEKKLSCLGFTLDSLLDSTHQDRMRVIFNIQDAIRGEWQVYSPLCHMPLSGETSRVVVTNQDDQGLVVVAIDTLDRPGLLLDISKCLARLNLEIHHTEAAVLHSRSLSIWRCEQLYDGDDLIGEIWSVIQSLCSTSCAEATRQRGLQVLRARVRDGRLIGKTLGDIPDFRETYKAAIVAIQKADGRVYTQSFSTVVFDAGDLLVLQVKEDSPLRQSPPEEFYIRKGSTNKRLSFKVHRNSLPDESSNKGGDTKIASNTNTSIWNDLEVLKPRSNGDEAQREFLTAMQVEKSSRLAGKTVAQVGIDKLPGLFLVSIDHPSTVPESTPPIEHYTTIPLTNELSEGDVLWFSGSATSVGNLRKIPGLTLLESDEVMKMDEKASDRRLVEAVVSRNGPLVGRSVKELKFRSSYGAAVIAVHREGRRVHELPSNIKLQAGDVILLEAGKSFLAANKNRYDTGFTLIAEVEDSSPPRFRMLIPAVVLTAGAYICDMLNLASLFGTAMAAAILMVACGVLSETEARSAIQWQIYLTIAPAFGVGQALINSGVASAIASFLVEVGTAMGIGKAGLLGAVYLATVLMSQFVANNAAAALIFPIAMHAADRADIDNLLMAFAIMLASSAAFMNPFGYQTNLNLTFTVIWFQSSIVVMGHGGYSTSDFLIFGTPMQILLLFVSTIALVVPAWWLFWLLSLTILVLVCVFRVLQDTKNIRSNRTWKLASRTIMLHS</sequence>
<keyword evidence="2" id="KW-0813">Transport</keyword>
<dbReference type="InterPro" id="IPR004680">
    <property type="entry name" value="Cit_transptr-like_dom"/>
</dbReference>
<dbReference type="InterPro" id="IPR051679">
    <property type="entry name" value="DASS-Related_Transporters"/>
</dbReference>
<dbReference type="GO" id="GO:0015116">
    <property type="term" value="F:sulfate transmembrane transporter activity"/>
    <property type="evidence" value="ECO:0007669"/>
    <property type="project" value="UniProtKB-ARBA"/>
</dbReference>
<name>A0ABD3P4P3_9STRA</name>
<feature type="transmembrane region" description="Helical" evidence="8">
    <location>
        <begin position="1071"/>
        <end position="1090"/>
    </location>
</feature>
<keyword evidence="11" id="KW-1185">Reference proteome</keyword>
<dbReference type="PANTHER" id="PTHR43652">
    <property type="entry name" value="BASIC AMINO ACID ANTIPORTER YFCC-RELATED"/>
    <property type="match status" value="1"/>
</dbReference>
<keyword evidence="4" id="KW-0677">Repeat</keyword>
<dbReference type="EMBL" id="JABMIG020000267">
    <property type="protein sequence ID" value="KAL3783160.1"/>
    <property type="molecule type" value="Genomic_DNA"/>
</dbReference>
<feature type="transmembrane region" description="Helical" evidence="8">
    <location>
        <begin position="133"/>
        <end position="158"/>
    </location>
</feature>
<dbReference type="PROSITE" id="PS51202">
    <property type="entry name" value="RCK_C"/>
    <property type="match status" value="2"/>
</dbReference>
<evidence type="ECO:0000256" key="6">
    <source>
        <dbReference type="ARBA" id="ARBA00023136"/>
    </source>
</evidence>
<evidence type="ECO:0000256" key="4">
    <source>
        <dbReference type="ARBA" id="ARBA00022737"/>
    </source>
</evidence>
<evidence type="ECO:0000313" key="10">
    <source>
        <dbReference type="EMBL" id="KAL3783160.1"/>
    </source>
</evidence>
<dbReference type="Pfam" id="PF02080">
    <property type="entry name" value="TrkA_C"/>
    <property type="match status" value="2"/>
</dbReference>
<dbReference type="Pfam" id="PF03600">
    <property type="entry name" value="CitMHS"/>
    <property type="match status" value="1"/>
</dbReference>
<feature type="transmembrane region" description="Helical" evidence="8">
    <location>
        <begin position="882"/>
        <end position="903"/>
    </location>
</feature>
<keyword evidence="3 8" id="KW-0812">Transmembrane</keyword>
<dbReference type="InterPro" id="IPR006037">
    <property type="entry name" value="RCK_C"/>
</dbReference>
<evidence type="ECO:0000256" key="3">
    <source>
        <dbReference type="ARBA" id="ARBA00022692"/>
    </source>
</evidence>
<feature type="transmembrane region" description="Helical" evidence="8">
    <location>
        <begin position="221"/>
        <end position="241"/>
    </location>
</feature>
<feature type="domain" description="RCK C-terminal" evidence="9">
    <location>
        <begin position="246"/>
        <end position="332"/>
    </location>
</feature>